<comment type="similarity">
    <text evidence="2">Belongs to the polycystin family.</text>
</comment>
<evidence type="ECO:0000256" key="2">
    <source>
        <dbReference type="ARBA" id="ARBA00007200"/>
    </source>
</evidence>
<feature type="transmembrane region" description="Helical" evidence="7">
    <location>
        <begin position="402"/>
        <end position="428"/>
    </location>
</feature>
<keyword evidence="6" id="KW-0325">Glycoprotein</keyword>
<comment type="caution">
    <text evidence="10">The sequence shown here is derived from an EMBL/GenBank/DDBJ whole genome shotgun (WGS) entry which is preliminary data.</text>
</comment>
<dbReference type="PANTHER" id="PTHR10877">
    <property type="entry name" value="POLYCYSTIN FAMILY MEMBER"/>
    <property type="match status" value="1"/>
</dbReference>
<feature type="transmembrane region" description="Helical" evidence="7">
    <location>
        <begin position="448"/>
        <end position="470"/>
    </location>
</feature>
<dbReference type="Proteomes" id="UP001217089">
    <property type="component" value="Unassembled WGS sequence"/>
</dbReference>
<dbReference type="InterPro" id="IPR003915">
    <property type="entry name" value="PKD_2"/>
</dbReference>
<evidence type="ECO:0000256" key="7">
    <source>
        <dbReference type="SAM" id="Phobius"/>
    </source>
</evidence>
<dbReference type="PRINTS" id="PR01433">
    <property type="entry name" value="POLYCYSTIN2"/>
</dbReference>
<dbReference type="Pfam" id="PF20519">
    <property type="entry name" value="Polycystin_dom"/>
    <property type="match status" value="1"/>
</dbReference>
<feature type="transmembrane region" description="Helical" evidence="7">
    <location>
        <begin position="319"/>
        <end position="343"/>
    </location>
</feature>
<reference evidence="10 11" key="1">
    <citation type="submission" date="2022-12" db="EMBL/GenBank/DDBJ databases">
        <title>Chromosome-level genome of Tegillarca granosa.</title>
        <authorList>
            <person name="Kim J."/>
        </authorList>
    </citation>
    <scope>NUCLEOTIDE SEQUENCE [LARGE SCALE GENOMIC DNA]</scope>
    <source>
        <strain evidence="10">Teg-2019</strain>
        <tissue evidence="10">Adductor muscle</tissue>
    </source>
</reference>
<keyword evidence="3 7" id="KW-0812">Transmembrane</keyword>
<name>A0ABQ9FPN7_TEGGR</name>
<sequence>MFDFIIINPVYLHTKSFECIHFTDLKKTVYAQDEEYQRDQLIKMKEQIKQKSRAKRTLIELLMYCIYVFAVFSISYVNRDDRSYMLNEHIRKELIDSSKTQFGFSKVSSAETFFTWLKSTLFPKYFPTTNFDGATSLDARDRLFFGDLVNHRVGPARLRQVRMHPGPCYLAGIETSRPCVDRYDLESGDEQSYCLRWEPYDSFCNLSSRMYYTKTAWNYTKAKDIWGIPIKSEYNIYGGGGYILNFEVDLTNSQLLISELMQNMWIDRGTRAVFMEFSFYNPNTNLFVYVIFLLELTELGVVTWNDVRVFRPYQMHAGVGAYIIVCYFIYIVALIISTVKAAFQIKTTGLRYFTQFWTILDVFCILIGYTLIVMWSLRYVYANRAMSSYRENVKVFVNFQHIVIWDYVFSIFLGGLVFLCTLRLLRILGYSKRITQLASVLSLAAKEIFSFLVMFCLAFFAFASFGYLLFGKSIKDYRSLFSTLGSLSNSLIGRNSLDKMIQYVPAFAQIYYIVYVFFIIFILITIFMAILNQSISEVKAEVMRDNSYGIIDVITEVIQDVTGISFNKSDVSNKAPSGGKGNFGLY</sequence>
<dbReference type="InterPro" id="IPR013122">
    <property type="entry name" value="PKD1_2_channel"/>
</dbReference>
<feature type="transmembrane region" description="Helical" evidence="7">
    <location>
        <begin position="355"/>
        <end position="381"/>
    </location>
</feature>
<gene>
    <name evidence="10" type="ORF">KUTeg_003296</name>
</gene>
<dbReference type="Pfam" id="PF08016">
    <property type="entry name" value="PKD_channel"/>
    <property type="match status" value="1"/>
</dbReference>
<evidence type="ECO:0000259" key="9">
    <source>
        <dbReference type="Pfam" id="PF20519"/>
    </source>
</evidence>
<dbReference type="PANTHER" id="PTHR10877:SF150">
    <property type="entry name" value="REJ DOMAIN-CONTAINING PROTEIN"/>
    <property type="match status" value="1"/>
</dbReference>
<feature type="domain" description="Polycystin" evidence="9">
    <location>
        <begin position="103"/>
        <end position="303"/>
    </location>
</feature>
<protein>
    <submittedName>
        <fullName evidence="10">Uncharacterized protein</fullName>
    </submittedName>
</protein>
<evidence type="ECO:0000256" key="6">
    <source>
        <dbReference type="ARBA" id="ARBA00023180"/>
    </source>
</evidence>
<keyword evidence="4 7" id="KW-1133">Transmembrane helix</keyword>
<evidence type="ECO:0000256" key="3">
    <source>
        <dbReference type="ARBA" id="ARBA00022692"/>
    </source>
</evidence>
<evidence type="ECO:0000256" key="1">
    <source>
        <dbReference type="ARBA" id="ARBA00004141"/>
    </source>
</evidence>
<dbReference type="InterPro" id="IPR046791">
    <property type="entry name" value="Polycystin_dom"/>
</dbReference>
<accession>A0ABQ9FPN7</accession>
<proteinExistence type="inferred from homology"/>
<feature type="transmembrane region" description="Helical" evidence="7">
    <location>
        <begin position="286"/>
        <end position="307"/>
    </location>
</feature>
<evidence type="ECO:0000313" key="11">
    <source>
        <dbReference type="Proteomes" id="UP001217089"/>
    </source>
</evidence>
<evidence type="ECO:0000256" key="5">
    <source>
        <dbReference type="ARBA" id="ARBA00023136"/>
    </source>
</evidence>
<dbReference type="EMBL" id="JARBDR010000214">
    <property type="protein sequence ID" value="KAJ8318205.1"/>
    <property type="molecule type" value="Genomic_DNA"/>
</dbReference>
<comment type="subcellular location">
    <subcellularLocation>
        <location evidence="1">Membrane</location>
        <topology evidence="1">Multi-pass membrane protein</topology>
    </subcellularLocation>
</comment>
<dbReference type="InterPro" id="IPR051223">
    <property type="entry name" value="Polycystin"/>
</dbReference>
<evidence type="ECO:0000313" key="10">
    <source>
        <dbReference type="EMBL" id="KAJ8318205.1"/>
    </source>
</evidence>
<feature type="domain" description="Polycystin cation channel PKD1/PKD2" evidence="8">
    <location>
        <begin position="320"/>
        <end position="538"/>
    </location>
</feature>
<feature type="transmembrane region" description="Helical" evidence="7">
    <location>
        <begin position="58"/>
        <end position="77"/>
    </location>
</feature>
<evidence type="ECO:0000256" key="4">
    <source>
        <dbReference type="ARBA" id="ARBA00022989"/>
    </source>
</evidence>
<organism evidence="10 11">
    <name type="scientific">Tegillarca granosa</name>
    <name type="common">Malaysian cockle</name>
    <name type="synonym">Anadara granosa</name>
    <dbReference type="NCBI Taxonomy" id="220873"/>
    <lineage>
        <taxon>Eukaryota</taxon>
        <taxon>Metazoa</taxon>
        <taxon>Spiralia</taxon>
        <taxon>Lophotrochozoa</taxon>
        <taxon>Mollusca</taxon>
        <taxon>Bivalvia</taxon>
        <taxon>Autobranchia</taxon>
        <taxon>Pteriomorphia</taxon>
        <taxon>Arcoida</taxon>
        <taxon>Arcoidea</taxon>
        <taxon>Arcidae</taxon>
        <taxon>Tegillarca</taxon>
    </lineage>
</organism>
<keyword evidence="11" id="KW-1185">Reference proteome</keyword>
<keyword evidence="5 7" id="KW-0472">Membrane</keyword>
<feature type="transmembrane region" description="Helical" evidence="7">
    <location>
        <begin position="510"/>
        <end position="531"/>
    </location>
</feature>
<evidence type="ECO:0000259" key="8">
    <source>
        <dbReference type="Pfam" id="PF08016"/>
    </source>
</evidence>
<dbReference type="Gene3D" id="1.10.287.70">
    <property type="match status" value="1"/>
</dbReference>